<protein>
    <recommendedName>
        <fullName evidence="4">Lipoprotein</fullName>
    </recommendedName>
</protein>
<reference evidence="3" key="1">
    <citation type="journal article" date="2019" name="Int. J. Syst. Evol. Microbiol.">
        <title>The Global Catalogue of Microorganisms (GCM) 10K type strain sequencing project: providing services to taxonomists for standard genome sequencing and annotation.</title>
        <authorList>
            <consortium name="The Broad Institute Genomics Platform"/>
            <consortium name="The Broad Institute Genome Sequencing Center for Infectious Disease"/>
            <person name="Wu L."/>
            <person name="Ma J."/>
        </authorList>
    </citation>
    <scope>NUCLEOTIDE SEQUENCE [LARGE SCALE GENOMIC DNA]</scope>
    <source>
        <strain evidence="3">JCM 30846</strain>
    </source>
</reference>
<gene>
    <name evidence="2" type="ORF">GCM10023082_24660</name>
</gene>
<accession>A0ABP7EXG2</accession>
<name>A0ABP7EXG2_9ACTN</name>
<proteinExistence type="predicted"/>
<organism evidence="2 3">
    <name type="scientific">Streptomyces tremellae</name>
    <dbReference type="NCBI Taxonomy" id="1124239"/>
    <lineage>
        <taxon>Bacteria</taxon>
        <taxon>Bacillati</taxon>
        <taxon>Actinomycetota</taxon>
        <taxon>Actinomycetes</taxon>
        <taxon>Kitasatosporales</taxon>
        <taxon>Streptomycetaceae</taxon>
        <taxon>Streptomyces</taxon>
    </lineage>
</organism>
<evidence type="ECO:0000313" key="2">
    <source>
        <dbReference type="EMBL" id="GAA3725739.1"/>
    </source>
</evidence>
<sequence>MLLLGAASAAVTAVSGCVSVHADGAQAPRPGATAAPSAGEDARPQIVQAPLREALDLVHTPSPSPSRPGPAAARPREEAPRQGAAPAAPRPERPARPEPVAPAHGRGYAPAPSALPSSAAGVCALGETYGHWPAGSTQARICHETYGR</sequence>
<dbReference type="Proteomes" id="UP001499884">
    <property type="component" value="Unassembled WGS sequence"/>
</dbReference>
<feature type="region of interest" description="Disordered" evidence="1">
    <location>
        <begin position="22"/>
        <end position="117"/>
    </location>
</feature>
<evidence type="ECO:0000313" key="3">
    <source>
        <dbReference type="Proteomes" id="UP001499884"/>
    </source>
</evidence>
<evidence type="ECO:0000256" key="1">
    <source>
        <dbReference type="SAM" id="MobiDB-lite"/>
    </source>
</evidence>
<comment type="caution">
    <text evidence="2">The sequence shown here is derived from an EMBL/GenBank/DDBJ whole genome shotgun (WGS) entry which is preliminary data.</text>
</comment>
<keyword evidence="3" id="KW-1185">Reference proteome</keyword>
<evidence type="ECO:0008006" key="4">
    <source>
        <dbReference type="Google" id="ProtNLM"/>
    </source>
</evidence>
<dbReference type="EMBL" id="BAABEP010000013">
    <property type="protein sequence ID" value="GAA3725739.1"/>
    <property type="molecule type" value="Genomic_DNA"/>
</dbReference>